<dbReference type="VEuPathDB" id="FungiDB:BD410DRAFT_846739"/>
<organism evidence="1 2">
    <name type="scientific">Rickenella mellea</name>
    <dbReference type="NCBI Taxonomy" id="50990"/>
    <lineage>
        <taxon>Eukaryota</taxon>
        <taxon>Fungi</taxon>
        <taxon>Dikarya</taxon>
        <taxon>Basidiomycota</taxon>
        <taxon>Agaricomycotina</taxon>
        <taxon>Agaricomycetes</taxon>
        <taxon>Hymenochaetales</taxon>
        <taxon>Rickenellaceae</taxon>
        <taxon>Rickenella</taxon>
    </lineage>
</organism>
<dbReference type="AlphaFoldDB" id="A0A4Y7PGJ3"/>
<dbReference type="Proteomes" id="UP000294933">
    <property type="component" value="Unassembled WGS sequence"/>
</dbReference>
<keyword evidence="2" id="KW-1185">Reference proteome</keyword>
<reference evidence="1 2" key="1">
    <citation type="submission" date="2018-06" db="EMBL/GenBank/DDBJ databases">
        <title>A transcriptomic atlas of mushroom development highlights an independent origin of complex multicellularity.</title>
        <authorList>
            <consortium name="DOE Joint Genome Institute"/>
            <person name="Krizsan K."/>
            <person name="Almasi E."/>
            <person name="Merenyi Z."/>
            <person name="Sahu N."/>
            <person name="Viragh M."/>
            <person name="Koszo T."/>
            <person name="Mondo S."/>
            <person name="Kiss B."/>
            <person name="Balint B."/>
            <person name="Kues U."/>
            <person name="Barry K."/>
            <person name="Hegedus J.C."/>
            <person name="Henrissat B."/>
            <person name="Johnson J."/>
            <person name="Lipzen A."/>
            <person name="Ohm R."/>
            <person name="Nagy I."/>
            <person name="Pangilinan J."/>
            <person name="Yan J."/>
            <person name="Xiong Y."/>
            <person name="Grigoriev I.V."/>
            <person name="Hibbett D.S."/>
            <person name="Nagy L.G."/>
        </authorList>
    </citation>
    <scope>NUCLEOTIDE SEQUENCE [LARGE SCALE GENOMIC DNA]</scope>
    <source>
        <strain evidence="1 2">SZMC22713</strain>
    </source>
</reference>
<evidence type="ECO:0000313" key="2">
    <source>
        <dbReference type="Proteomes" id="UP000294933"/>
    </source>
</evidence>
<gene>
    <name evidence="1" type="ORF">BD410DRAFT_846739</name>
</gene>
<dbReference type="EMBL" id="ML170508">
    <property type="protein sequence ID" value="TDL13649.1"/>
    <property type="molecule type" value="Genomic_DNA"/>
</dbReference>
<accession>A0A4Y7PGJ3</accession>
<sequence>MSEPTETQQLEHITGRLYPIWPITGFNLSLAMPNLDENGVPQYPPPARLFPFASPTATFHDCLVVLNLRPTVEIHFLLRMELDPSLPFNESIRFHSLWNMEFNLRGQIFVMRVSKVDKRPLQFRLPEDIRFAKLAVYGFLSAVHLYEGVIPGTVIVDVERHVAASYLRVPIQRRILIGPNPYMYFSA</sequence>
<evidence type="ECO:0000313" key="1">
    <source>
        <dbReference type="EMBL" id="TDL13649.1"/>
    </source>
</evidence>
<proteinExistence type="predicted"/>
<name>A0A4Y7PGJ3_9AGAM</name>
<protein>
    <submittedName>
        <fullName evidence="1">Uncharacterized protein</fullName>
    </submittedName>
</protein>